<sequence length="64" mass="7596">MSYNTSLSYRESGESVFGKSSKSLFKWKIESGKLKVKGYLIRPNVFLQMHYGLYFIYKTLRKFN</sequence>
<dbReference type="EMBL" id="SNRY01002349">
    <property type="protein sequence ID" value="KAA6325496.1"/>
    <property type="molecule type" value="Genomic_DNA"/>
</dbReference>
<evidence type="ECO:0000313" key="1">
    <source>
        <dbReference type="EMBL" id="KAA6325496.1"/>
    </source>
</evidence>
<protein>
    <submittedName>
        <fullName evidence="1">Uncharacterized protein</fullName>
    </submittedName>
</protein>
<gene>
    <name evidence="1" type="ORF">EZS27_025296</name>
</gene>
<name>A0A5J4QUK6_9ZZZZ</name>
<accession>A0A5J4QUK6</accession>
<proteinExistence type="predicted"/>
<reference evidence="1" key="1">
    <citation type="submission" date="2019-03" db="EMBL/GenBank/DDBJ databases">
        <title>Single cell metagenomics reveals metabolic interactions within the superorganism composed of flagellate Streblomastix strix and complex community of Bacteroidetes bacteria on its surface.</title>
        <authorList>
            <person name="Treitli S.C."/>
            <person name="Kolisko M."/>
            <person name="Husnik F."/>
            <person name="Keeling P."/>
            <person name="Hampl V."/>
        </authorList>
    </citation>
    <scope>NUCLEOTIDE SEQUENCE</scope>
    <source>
        <strain evidence="1">STM</strain>
    </source>
</reference>
<organism evidence="1">
    <name type="scientific">termite gut metagenome</name>
    <dbReference type="NCBI Taxonomy" id="433724"/>
    <lineage>
        <taxon>unclassified sequences</taxon>
        <taxon>metagenomes</taxon>
        <taxon>organismal metagenomes</taxon>
    </lineage>
</organism>
<comment type="caution">
    <text evidence="1">The sequence shown here is derived from an EMBL/GenBank/DDBJ whole genome shotgun (WGS) entry which is preliminary data.</text>
</comment>
<dbReference type="AlphaFoldDB" id="A0A5J4QUK6"/>